<keyword evidence="3" id="KW-1003">Cell membrane</keyword>
<feature type="compositionally biased region" description="Basic and acidic residues" evidence="9">
    <location>
        <begin position="522"/>
        <end position="541"/>
    </location>
</feature>
<dbReference type="PANTHER" id="PTHR22914:SF46">
    <property type="entry name" value="CHITIN SYNTHASE"/>
    <property type="match status" value="1"/>
</dbReference>
<name>A0A167ZT87_9EURO</name>
<feature type="region of interest" description="Disordered" evidence="9">
    <location>
        <begin position="522"/>
        <end position="543"/>
    </location>
</feature>
<feature type="transmembrane region" description="Helical" evidence="10">
    <location>
        <begin position="81"/>
        <end position="103"/>
    </location>
</feature>
<dbReference type="InterPro" id="IPR004835">
    <property type="entry name" value="Chitin_synth"/>
</dbReference>
<evidence type="ECO:0000256" key="9">
    <source>
        <dbReference type="SAM" id="MobiDB-lite"/>
    </source>
</evidence>
<feature type="transmembrane region" description="Helical" evidence="10">
    <location>
        <begin position="40"/>
        <end position="61"/>
    </location>
</feature>
<organism evidence="11 12">
    <name type="scientific">Ascosphaera apis ARSEF 7405</name>
    <dbReference type="NCBI Taxonomy" id="392613"/>
    <lineage>
        <taxon>Eukaryota</taxon>
        <taxon>Fungi</taxon>
        <taxon>Dikarya</taxon>
        <taxon>Ascomycota</taxon>
        <taxon>Pezizomycotina</taxon>
        <taxon>Eurotiomycetes</taxon>
        <taxon>Eurotiomycetidae</taxon>
        <taxon>Onygenales</taxon>
        <taxon>Ascosphaeraceae</taxon>
        <taxon>Ascosphaera</taxon>
    </lineage>
</organism>
<evidence type="ECO:0000256" key="2">
    <source>
        <dbReference type="ARBA" id="ARBA00012543"/>
    </source>
</evidence>
<dbReference type="OrthoDB" id="5321960at2759"/>
<evidence type="ECO:0000256" key="3">
    <source>
        <dbReference type="ARBA" id="ARBA00022475"/>
    </source>
</evidence>
<dbReference type="AlphaFoldDB" id="A0A167ZT87"/>
<feature type="transmembrane region" description="Helical" evidence="10">
    <location>
        <begin position="458"/>
        <end position="479"/>
    </location>
</feature>
<evidence type="ECO:0000256" key="5">
    <source>
        <dbReference type="ARBA" id="ARBA00022679"/>
    </source>
</evidence>
<evidence type="ECO:0000313" key="12">
    <source>
        <dbReference type="Proteomes" id="UP000242877"/>
    </source>
</evidence>
<dbReference type="Proteomes" id="UP000242877">
    <property type="component" value="Unassembled WGS sequence"/>
</dbReference>
<dbReference type="GO" id="GO:0006031">
    <property type="term" value="P:chitin biosynthetic process"/>
    <property type="evidence" value="ECO:0007669"/>
    <property type="project" value="TreeGrafter"/>
</dbReference>
<dbReference type="EMBL" id="AZGZ01000009">
    <property type="protein sequence ID" value="KZZ93066.1"/>
    <property type="molecule type" value="Genomic_DNA"/>
</dbReference>
<feature type="transmembrane region" description="Helical" evidence="10">
    <location>
        <begin position="433"/>
        <end position="452"/>
    </location>
</feature>
<feature type="region of interest" description="Disordered" evidence="9">
    <location>
        <begin position="663"/>
        <end position="751"/>
    </location>
</feature>
<dbReference type="VEuPathDB" id="FungiDB:AAP_02532"/>
<sequence>MSPVMICAFLEWFLWLAAFLYCLWKVYIKTPHWSAKALAVLMMVLFTGFRGIFLPVMIVTLPLPSHITQYFPPMAVASLQWFAFWTFAVLLIVPWLFCVYRLVTNNLGRRKQIKEVLDAGTAPKTVIVMPVYKEEPEVLIKALNSVVDCDYPASCIHVFLSYDGDDIDEGYLHMMDHLGVPTTSTTLKEFPTSIDVTYKNARVTVSRWKHGGKRHCQKLTFRLIDKIYERYLAKKDDLFVLFIDSDCILDRVCLQNFMYDMELKPGSTGDMLAMTGVITSTTKKNSLITLLQDLEYVHGQLFERSVESGCGTVTCLPGALTILRFSAFKRMARYYFADKAEQCEDLFDFGKCHLGEDRWLTHLFMIGARKRYQIQMCTSAFCKTEAVQTFKSLLKQRRRWFLGFITNEACMLTDLRIWYRYPLLCIVRFMQNTIRTTALLFFIMVISVATTSNRVSNLPVGFIAVSLGLNYLLMLYFGAKLRRFKAWLYPLMFLLNPFFNWLYMVYGIFTAGQRTWGGPRADAAKADKGVSPEEAAKRAKEEGDELNVDFEGFKDAVAERAAAAAMAAAVDQEFSRSGRESSRESEGIGLSVSAGQGTGFDVTTSIYSPTAVSSVRSTVPEVMPLHPPDPWEEDGGLWESENEIEVEMPTDVGVMINKERERHLSAREEEMRGRGGGRGRERERDDVDIRIKRMYGVMPPTTEELGERQEEEREEERETDQSCSKGKQVEKDKPDRAKRVMQGRESPGGMV</sequence>
<comment type="subcellular location">
    <subcellularLocation>
        <location evidence="1">Cell membrane</location>
        <topology evidence="1">Multi-pass membrane protein</topology>
    </subcellularLocation>
</comment>
<dbReference type="Gene3D" id="3.90.550.10">
    <property type="entry name" value="Spore Coat Polysaccharide Biosynthesis Protein SpsA, Chain A"/>
    <property type="match status" value="1"/>
</dbReference>
<dbReference type="GO" id="GO:0005886">
    <property type="term" value="C:plasma membrane"/>
    <property type="evidence" value="ECO:0007669"/>
    <property type="project" value="UniProtKB-SubCell"/>
</dbReference>
<evidence type="ECO:0000256" key="7">
    <source>
        <dbReference type="ARBA" id="ARBA00022989"/>
    </source>
</evidence>
<evidence type="ECO:0000256" key="8">
    <source>
        <dbReference type="ARBA" id="ARBA00023136"/>
    </source>
</evidence>
<proteinExistence type="predicted"/>
<keyword evidence="5" id="KW-0808">Transferase</keyword>
<dbReference type="SUPFAM" id="SSF53448">
    <property type="entry name" value="Nucleotide-diphospho-sugar transferases"/>
    <property type="match status" value="1"/>
</dbReference>
<dbReference type="GO" id="GO:0030428">
    <property type="term" value="C:cell septum"/>
    <property type="evidence" value="ECO:0007669"/>
    <property type="project" value="TreeGrafter"/>
</dbReference>
<keyword evidence="6 10" id="KW-0812">Transmembrane</keyword>
<dbReference type="GO" id="GO:0004100">
    <property type="term" value="F:chitin synthase activity"/>
    <property type="evidence" value="ECO:0007669"/>
    <property type="project" value="UniProtKB-EC"/>
</dbReference>
<dbReference type="EC" id="2.4.1.16" evidence="2"/>
<keyword evidence="4" id="KW-0328">Glycosyltransferase</keyword>
<keyword evidence="8 10" id="KW-0472">Membrane</keyword>
<keyword evidence="7 10" id="KW-1133">Transmembrane helix</keyword>
<feature type="transmembrane region" description="Helical" evidence="10">
    <location>
        <begin position="486"/>
        <end position="509"/>
    </location>
</feature>
<evidence type="ECO:0000256" key="10">
    <source>
        <dbReference type="SAM" id="Phobius"/>
    </source>
</evidence>
<keyword evidence="12" id="KW-1185">Reference proteome</keyword>
<feature type="compositionally biased region" description="Basic and acidic residues" evidence="9">
    <location>
        <begin position="727"/>
        <end position="738"/>
    </location>
</feature>
<dbReference type="Pfam" id="PF03142">
    <property type="entry name" value="Chitin_synth_2"/>
    <property type="match status" value="1"/>
</dbReference>
<evidence type="ECO:0000256" key="4">
    <source>
        <dbReference type="ARBA" id="ARBA00022676"/>
    </source>
</evidence>
<evidence type="ECO:0000256" key="1">
    <source>
        <dbReference type="ARBA" id="ARBA00004651"/>
    </source>
</evidence>
<feature type="compositionally biased region" description="Basic and acidic residues" evidence="9">
    <location>
        <begin position="663"/>
        <end position="691"/>
    </location>
</feature>
<gene>
    <name evidence="11" type="ORF">AAP_02532</name>
</gene>
<protein>
    <recommendedName>
        <fullName evidence="2">chitin synthase</fullName>
        <ecNumber evidence="2">2.4.1.16</ecNumber>
    </recommendedName>
</protein>
<feature type="transmembrane region" description="Helical" evidence="10">
    <location>
        <begin position="12"/>
        <end position="28"/>
    </location>
</feature>
<evidence type="ECO:0000256" key="6">
    <source>
        <dbReference type="ARBA" id="ARBA00022692"/>
    </source>
</evidence>
<evidence type="ECO:0000313" key="11">
    <source>
        <dbReference type="EMBL" id="KZZ93066.1"/>
    </source>
</evidence>
<reference evidence="11 12" key="1">
    <citation type="journal article" date="2016" name="Genome Biol. Evol.">
        <title>Divergent and convergent evolution of fungal pathogenicity.</title>
        <authorList>
            <person name="Shang Y."/>
            <person name="Xiao G."/>
            <person name="Zheng P."/>
            <person name="Cen K."/>
            <person name="Zhan S."/>
            <person name="Wang C."/>
        </authorList>
    </citation>
    <scope>NUCLEOTIDE SEQUENCE [LARGE SCALE GENOMIC DNA]</scope>
    <source>
        <strain evidence="11 12">ARSEF 7405</strain>
    </source>
</reference>
<dbReference type="PANTHER" id="PTHR22914">
    <property type="entry name" value="CHITIN SYNTHASE"/>
    <property type="match status" value="1"/>
</dbReference>
<comment type="caution">
    <text evidence="11">The sequence shown here is derived from an EMBL/GenBank/DDBJ whole genome shotgun (WGS) entry which is preliminary data.</text>
</comment>
<accession>A0A167ZT87</accession>
<dbReference type="InterPro" id="IPR029044">
    <property type="entry name" value="Nucleotide-diphossugar_trans"/>
</dbReference>